<name>A0A330G2B0_ENTCL</name>
<proteinExistence type="predicted"/>
<evidence type="ECO:0000313" key="1">
    <source>
        <dbReference type="EMBL" id="RAZ61804.1"/>
    </source>
</evidence>
<dbReference type="Proteomes" id="UP000251576">
    <property type="component" value="Unassembled WGS sequence"/>
</dbReference>
<dbReference type="EMBL" id="QMDH01000081">
    <property type="protein sequence ID" value="RAZ61804.1"/>
    <property type="molecule type" value="Genomic_DNA"/>
</dbReference>
<protein>
    <submittedName>
        <fullName evidence="1">Uncharacterized protein</fullName>
    </submittedName>
</protein>
<sequence length="177" mass="18683">MTNDSKLPMFGPSGVFDPATYEPRSGKTFWMAATDVSSLADKEAAADTLIGNCTTSIPFKFDFDSKDSGHTTLFAPTRAGMSADYSALALTDAEVVKVSAPALSSFARDVLLALGSQREAAESSGVSLATLSYLLGMKSTPEGDREILDALQQLGHLVPGLRYSEADGLVRTGDVHQ</sequence>
<evidence type="ECO:0000313" key="2">
    <source>
        <dbReference type="Proteomes" id="UP000251576"/>
    </source>
</evidence>
<comment type="caution">
    <text evidence="1">The sequence shown here is derived from an EMBL/GenBank/DDBJ whole genome shotgun (WGS) entry which is preliminary data.</text>
</comment>
<gene>
    <name evidence="1" type="ORF">DP202_25975</name>
</gene>
<dbReference type="AlphaFoldDB" id="A0A330G2B0"/>
<accession>A0A330G2B0</accession>
<organism evidence="1 2">
    <name type="scientific">Enterobacter cloacae</name>
    <dbReference type="NCBI Taxonomy" id="550"/>
    <lineage>
        <taxon>Bacteria</taxon>
        <taxon>Pseudomonadati</taxon>
        <taxon>Pseudomonadota</taxon>
        <taxon>Gammaproteobacteria</taxon>
        <taxon>Enterobacterales</taxon>
        <taxon>Enterobacteriaceae</taxon>
        <taxon>Enterobacter</taxon>
        <taxon>Enterobacter cloacae complex</taxon>
    </lineage>
</organism>
<reference evidence="1 2" key="1">
    <citation type="submission" date="2018-06" db="EMBL/GenBank/DDBJ databases">
        <title>ACT-28, a chromosomally-encoded AmpC with carbapenemase activity from Enterobacter kobei.</title>
        <authorList>
            <person name="Jousset A.B."/>
            <person name="Oueslati S."/>
            <person name="Bernabeu S."/>
            <person name="Takissian J."/>
            <person name="Creton E."/>
            <person name="Vogel A."/>
            <person name="Cotellon G."/>
            <person name="Bonnin R.A."/>
            <person name="Dortet L."/>
            <person name="Naas T."/>
        </authorList>
    </citation>
    <scope>NUCLEOTIDE SEQUENCE [LARGE SCALE GENOMIC DNA]</scope>
    <source>
        <strain evidence="1 2">99B3</strain>
    </source>
</reference>
<dbReference type="RefSeq" id="WP_112782043.1">
    <property type="nucleotide sequence ID" value="NZ_CABMNQ010000081.1"/>
</dbReference>